<dbReference type="Pfam" id="PF11892">
    <property type="entry name" value="PpnN_C"/>
    <property type="match status" value="1"/>
</dbReference>
<proteinExistence type="predicted"/>
<dbReference type="Proteomes" id="UP000031671">
    <property type="component" value="Unassembled WGS sequence"/>
</dbReference>
<dbReference type="AlphaFoldDB" id="A0A0B8NXB6"/>
<gene>
    <name evidence="2" type="ORF">JCM19231_2345</name>
</gene>
<name>A0A0B8NXB6_9VIBR</name>
<protein>
    <submittedName>
        <fullName evidence="2">Decarboxylase family protein</fullName>
    </submittedName>
</protein>
<keyword evidence="3" id="KW-1185">Reference proteome</keyword>
<comment type="caution">
    <text evidence="2">The sequence shown here is derived from an EMBL/GenBank/DDBJ whole genome shotgun (WGS) entry which is preliminary data.</text>
</comment>
<accession>A0A0B8NXB6</accession>
<evidence type="ECO:0000259" key="1">
    <source>
        <dbReference type="Pfam" id="PF11892"/>
    </source>
</evidence>
<organism evidence="2 3">
    <name type="scientific">Vibrio ishigakensis</name>
    <dbReference type="NCBI Taxonomy" id="1481914"/>
    <lineage>
        <taxon>Bacteria</taxon>
        <taxon>Pseudomonadati</taxon>
        <taxon>Pseudomonadota</taxon>
        <taxon>Gammaproteobacteria</taxon>
        <taxon>Vibrionales</taxon>
        <taxon>Vibrionaceae</taxon>
        <taxon>Vibrio</taxon>
    </lineage>
</organism>
<dbReference type="InterPro" id="IPR021826">
    <property type="entry name" value="PpnN_C"/>
</dbReference>
<dbReference type="EMBL" id="BBRZ01000018">
    <property type="protein sequence ID" value="GAM55743.1"/>
    <property type="molecule type" value="Genomic_DNA"/>
</dbReference>
<evidence type="ECO:0000313" key="3">
    <source>
        <dbReference type="Proteomes" id="UP000031671"/>
    </source>
</evidence>
<feature type="domain" description="Pyrimidine/purine nucleotide 5'-monophosphate nucleosidase C-terminal" evidence="1">
    <location>
        <begin position="2"/>
        <end position="38"/>
    </location>
</feature>
<sequence>MINGDEELMIKMDKLLSDFVKQQRMKLPGSEYIPCYRVETS</sequence>
<dbReference type="Gene3D" id="3.40.50.450">
    <property type="match status" value="1"/>
</dbReference>
<reference evidence="2 3" key="1">
    <citation type="submission" date="2015-01" db="EMBL/GenBank/DDBJ databases">
        <title>Vibrio sp. C1 JCM 19231 whole genome shotgun sequence.</title>
        <authorList>
            <person name="Sawabe T."/>
            <person name="Meirelles P."/>
            <person name="Feng G."/>
            <person name="Sayaka M."/>
            <person name="Hattori M."/>
            <person name="Ohkuma M."/>
        </authorList>
    </citation>
    <scope>NUCLEOTIDE SEQUENCE [LARGE SCALE GENOMIC DNA]</scope>
    <source>
        <strain evidence="3">JCM 19231</strain>
    </source>
</reference>
<reference evidence="2 3" key="2">
    <citation type="submission" date="2015-01" db="EMBL/GenBank/DDBJ databases">
        <authorList>
            <consortium name="NBRP consortium"/>
            <person name="Sawabe T."/>
            <person name="Meirelles P."/>
            <person name="Feng G."/>
            <person name="Sayaka M."/>
            <person name="Hattori M."/>
            <person name="Ohkuma M."/>
        </authorList>
    </citation>
    <scope>NUCLEOTIDE SEQUENCE [LARGE SCALE GENOMIC DNA]</scope>
    <source>
        <strain evidence="3">JCM 19231</strain>
    </source>
</reference>
<evidence type="ECO:0000313" key="2">
    <source>
        <dbReference type="EMBL" id="GAM55743.1"/>
    </source>
</evidence>